<reference evidence="1 2" key="1">
    <citation type="submission" date="2018-04" db="EMBL/GenBank/DDBJ databases">
        <title>Genomic Encyclopedia of Type Strains, Phase IV (KMG-IV): sequencing the most valuable type-strain genomes for metagenomic binning, comparative biology and taxonomic classification.</title>
        <authorList>
            <person name="Goeker M."/>
        </authorList>
    </citation>
    <scope>NUCLEOTIDE SEQUENCE [LARGE SCALE GENOMIC DNA]</scope>
    <source>
        <strain evidence="1 2">DSM 100231</strain>
    </source>
</reference>
<comment type="caution">
    <text evidence="1">The sequence shown here is derived from an EMBL/GenBank/DDBJ whole genome shotgun (WGS) entry which is preliminary data.</text>
</comment>
<keyword evidence="2" id="KW-1185">Reference proteome</keyword>
<evidence type="ECO:0000313" key="2">
    <source>
        <dbReference type="Proteomes" id="UP000245466"/>
    </source>
</evidence>
<organism evidence="1 2">
    <name type="scientific">Pontibacter virosus</name>
    <dbReference type="NCBI Taxonomy" id="1765052"/>
    <lineage>
        <taxon>Bacteria</taxon>
        <taxon>Pseudomonadati</taxon>
        <taxon>Bacteroidota</taxon>
        <taxon>Cytophagia</taxon>
        <taxon>Cytophagales</taxon>
        <taxon>Hymenobacteraceae</taxon>
        <taxon>Pontibacter</taxon>
    </lineage>
</organism>
<dbReference type="EMBL" id="QEKI01000004">
    <property type="protein sequence ID" value="PVY41736.1"/>
    <property type="molecule type" value="Genomic_DNA"/>
</dbReference>
<dbReference type="Proteomes" id="UP000245466">
    <property type="component" value="Unassembled WGS sequence"/>
</dbReference>
<dbReference type="RefSeq" id="WP_116542790.1">
    <property type="nucleotide sequence ID" value="NZ_QEKI01000004.1"/>
</dbReference>
<name>A0A2U1AZ85_9BACT</name>
<evidence type="ECO:0000313" key="1">
    <source>
        <dbReference type="EMBL" id="PVY41736.1"/>
    </source>
</evidence>
<protein>
    <submittedName>
        <fullName evidence="1">Uncharacterized protein</fullName>
    </submittedName>
</protein>
<gene>
    <name evidence="1" type="ORF">C8E01_104107</name>
</gene>
<dbReference type="OrthoDB" id="7063466at2"/>
<proteinExistence type="predicted"/>
<sequence>MKKSKVNNRQIFLEAFFSALGAREILWIFQDEACIAGTVVYDPANPDERQDFIWYIEEDKTPGEDARTLLNHLQEYNLLHMDKLKFPVSALVIPGMNAQTKQKAFDELTKVQVSTVDDGEESGYYRIHE</sequence>
<accession>A0A2U1AZ85</accession>
<dbReference type="AlphaFoldDB" id="A0A2U1AZ85"/>